<feature type="compositionally biased region" description="Polar residues" evidence="1">
    <location>
        <begin position="396"/>
        <end position="410"/>
    </location>
</feature>
<gene>
    <name evidence="2" type="ORF">DUNSADRAFT_16675</name>
</gene>
<name>A0ABQ7H0R1_DUNSA</name>
<keyword evidence="3" id="KW-1185">Reference proteome</keyword>
<feature type="region of interest" description="Disordered" evidence="1">
    <location>
        <begin position="76"/>
        <end position="113"/>
    </location>
</feature>
<comment type="caution">
    <text evidence="2">The sequence shown here is derived from an EMBL/GenBank/DDBJ whole genome shotgun (WGS) entry which is preliminary data.</text>
</comment>
<reference evidence="2" key="1">
    <citation type="submission" date="2017-08" db="EMBL/GenBank/DDBJ databases">
        <authorList>
            <person name="Polle J.E."/>
            <person name="Barry K."/>
            <person name="Cushman J."/>
            <person name="Schmutz J."/>
            <person name="Tran D."/>
            <person name="Hathwaick L.T."/>
            <person name="Yim W.C."/>
            <person name="Jenkins J."/>
            <person name="Mckie-Krisberg Z.M."/>
            <person name="Prochnik S."/>
            <person name="Lindquist E."/>
            <person name="Dockter R.B."/>
            <person name="Adam C."/>
            <person name="Molina H."/>
            <person name="Bunkerborg J."/>
            <person name="Jin E."/>
            <person name="Buchheim M."/>
            <person name="Magnuson J."/>
        </authorList>
    </citation>
    <scope>NUCLEOTIDE SEQUENCE</scope>
    <source>
        <strain evidence="2">CCAP 19/18</strain>
    </source>
</reference>
<dbReference type="Proteomes" id="UP000815325">
    <property type="component" value="Unassembled WGS sequence"/>
</dbReference>
<evidence type="ECO:0000256" key="1">
    <source>
        <dbReference type="SAM" id="MobiDB-lite"/>
    </source>
</evidence>
<feature type="non-terminal residue" evidence="2">
    <location>
        <position position="517"/>
    </location>
</feature>
<feature type="region of interest" description="Disordered" evidence="1">
    <location>
        <begin position="300"/>
        <end position="323"/>
    </location>
</feature>
<organism evidence="2 3">
    <name type="scientific">Dunaliella salina</name>
    <name type="common">Green alga</name>
    <name type="synonym">Protococcus salinus</name>
    <dbReference type="NCBI Taxonomy" id="3046"/>
    <lineage>
        <taxon>Eukaryota</taxon>
        <taxon>Viridiplantae</taxon>
        <taxon>Chlorophyta</taxon>
        <taxon>core chlorophytes</taxon>
        <taxon>Chlorophyceae</taxon>
        <taxon>CS clade</taxon>
        <taxon>Chlamydomonadales</taxon>
        <taxon>Dunaliellaceae</taxon>
        <taxon>Dunaliella</taxon>
    </lineage>
</organism>
<evidence type="ECO:0000313" key="2">
    <source>
        <dbReference type="EMBL" id="KAF5840441.1"/>
    </source>
</evidence>
<sequence>MLLVFELYLAKQAVAGMPSKEAMVAWGYISALSQGEVHQGRQAIPLFRLPLIIRAQRKFSYNNAMLEFSVSHADGEPGDATTAHGKQGAADPLAAKRSGGPAWPPGRGHEDVPGVPCTAWVRVTRGTPPTEPFTPGEGFVVLLDGARFLPASSTLTRVMGQAYSSDRQPLGSSFEAFSTPESSAYSPRFGTQATLAVGGDKFDNPTATLLFTVQTVERWSRQLRVVGFACLPVFVDSKTSQQPLSKNVRDYVLNKGAFQIPIHTSLSPATAPFRGDSLESSVPRVPCASLLVRILSPEMAKQQRRQPQPVYTDRVYDSTRAQPTPVERKLYPKYLARKPLLVREAARIITAASQQVQARVAQVVRAAQAQQREAAFQGSTSTGSVIAPPPPPPPLMTQQQSSATGPQNGAFRQSVAAVAPATTAAAAAAAPSLPNNDEELLDWIETHIRRLIAQQKGANVALNYNFASEYFPDLGFFVAIDGAMRIPRNLPSAALTTFAPPGSFYQDNPVVDDLKAT</sequence>
<accession>A0ABQ7H0R1</accession>
<evidence type="ECO:0000313" key="3">
    <source>
        <dbReference type="Proteomes" id="UP000815325"/>
    </source>
</evidence>
<dbReference type="EMBL" id="MU069513">
    <property type="protein sequence ID" value="KAF5840441.1"/>
    <property type="molecule type" value="Genomic_DNA"/>
</dbReference>
<proteinExistence type="predicted"/>
<evidence type="ECO:0008006" key="4">
    <source>
        <dbReference type="Google" id="ProtNLM"/>
    </source>
</evidence>
<protein>
    <recommendedName>
        <fullName evidence="4">Encoded protein</fullName>
    </recommendedName>
</protein>
<feature type="region of interest" description="Disordered" evidence="1">
    <location>
        <begin position="374"/>
        <end position="410"/>
    </location>
</feature>